<evidence type="ECO:0000256" key="1">
    <source>
        <dbReference type="ARBA" id="ARBA00004173"/>
    </source>
</evidence>
<evidence type="ECO:0000313" key="8">
    <source>
        <dbReference type="Proteomes" id="UP001233999"/>
    </source>
</evidence>
<dbReference type="AlphaFoldDB" id="A0AAD8ESW0"/>
<dbReference type="Pfam" id="PF06984">
    <property type="entry name" value="MRP-L47"/>
    <property type="match status" value="1"/>
</dbReference>
<evidence type="ECO:0000256" key="5">
    <source>
        <dbReference type="ARBA" id="ARBA00023274"/>
    </source>
</evidence>
<reference evidence="7" key="1">
    <citation type="journal article" date="2023" name="IScience">
        <title>Live-bearing cockroach genome reveals convergent evolutionary mechanisms linked to viviparity in insects and beyond.</title>
        <authorList>
            <person name="Fouks B."/>
            <person name="Harrison M.C."/>
            <person name="Mikhailova A.A."/>
            <person name="Marchal E."/>
            <person name="English S."/>
            <person name="Carruthers M."/>
            <person name="Jennings E.C."/>
            <person name="Chiamaka E.L."/>
            <person name="Frigard R.A."/>
            <person name="Pippel M."/>
            <person name="Attardo G.M."/>
            <person name="Benoit J.B."/>
            <person name="Bornberg-Bauer E."/>
            <person name="Tobe S.S."/>
        </authorList>
    </citation>
    <scope>NUCLEOTIDE SEQUENCE</scope>
    <source>
        <strain evidence="7">Stay&amp;Tobe</strain>
    </source>
</reference>
<dbReference type="EMBL" id="JASPKZ010000043">
    <property type="protein sequence ID" value="KAJ9600854.1"/>
    <property type="molecule type" value="Genomic_DNA"/>
</dbReference>
<dbReference type="GO" id="GO:0003735">
    <property type="term" value="F:structural constituent of ribosome"/>
    <property type="evidence" value="ECO:0007669"/>
    <property type="project" value="InterPro"/>
</dbReference>
<keyword evidence="5" id="KW-0687">Ribonucleoprotein</keyword>
<dbReference type="InterPro" id="IPR010729">
    <property type="entry name" value="Ribosomal_uL29_mit"/>
</dbReference>
<protein>
    <recommendedName>
        <fullName evidence="6">Large ribosomal subunit protein uL29m</fullName>
    </recommendedName>
</protein>
<comment type="similarity">
    <text evidence="2">Belongs to the universal ribosomal protein uL29 family.</text>
</comment>
<name>A0AAD8ESW0_DIPPU</name>
<dbReference type="PANTHER" id="PTHR21183:SF18">
    <property type="entry name" value="LARGE RIBOSOMAL SUBUNIT PROTEIN UL29M"/>
    <property type="match status" value="1"/>
</dbReference>
<comment type="subcellular location">
    <subcellularLocation>
        <location evidence="1">Mitochondrion</location>
    </subcellularLocation>
</comment>
<keyword evidence="3" id="KW-0689">Ribosomal protein</keyword>
<accession>A0AAD8ESW0</accession>
<sequence length="265" mass="31564">MNYSLQACSRFTRSILTISKLFTSSIQADAAKCFPRITSFQLCSNFHSTAKRNDLMEFFDDEKNWGQNEVRVGRSWKAEELRIKSNEDLHKLWYILLKEKNMLLTMEEECKQQVRLFPNPERIDKVEESMKNLEKVVLERNEAYFMLETGKTGGRPGYVKIGALGLRHFYRETEHLIPKFMNKKWQSDNASYTHTRDVQDFLQRYKERKFLEKRKARNREKNHVLGLMRRFPNLDMEAVKEQFPSVNIEKIRNSKKARGHKENTI</sequence>
<organism evidence="7 8">
    <name type="scientific">Diploptera punctata</name>
    <name type="common">Pacific beetle cockroach</name>
    <dbReference type="NCBI Taxonomy" id="6984"/>
    <lineage>
        <taxon>Eukaryota</taxon>
        <taxon>Metazoa</taxon>
        <taxon>Ecdysozoa</taxon>
        <taxon>Arthropoda</taxon>
        <taxon>Hexapoda</taxon>
        <taxon>Insecta</taxon>
        <taxon>Pterygota</taxon>
        <taxon>Neoptera</taxon>
        <taxon>Polyneoptera</taxon>
        <taxon>Dictyoptera</taxon>
        <taxon>Blattodea</taxon>
        <taxon>Blaberoidea</taxon>
        <taxon>Blaberidae</taxon>
        <taxon>Diplopterinae</taxon>
        <taxon>Diploptera</taxon>
    </lineage>
</organism>
<keyword evidence="4" id="KW-0496">Mitochondrion</keyword>
<dbReference type="GO" id="GO:0032543">
    <property type="term" value="P:mitochondrial translation"/>
    <property type="evidence" value="ECO:0007669"/>
    <property type="project" value="TreeGrafter"/>
</dbReference>
<comment type="caution">
    <text evidence="7">The sequence shown here is derived from an EMBL/GenBank/DDBJ whole genome shotgun (WGS) entry which is preliminary data.</text>
</comment>
<evidence type="ECO:0000256" key="4">
    <source>
        <dbReference type="ARBA" id="ARBA00023128"/>
    </source>
</evidence>
<dbReference type="GO" id="GO:0005762">
    <property type="term" value="C:mitochondrial large ribosomal subunit"/>
    <property type="evidence" value="ECO:0007669"/>
    <property type="project" value="TreeGrafter"/>
</dbReference>
<proteinExistence type="inferred from homology"/>
<evidence type="ECO:0000313" key="7">
    <source>
        <dbReference type="EMBL" id="KAJ9600854.1"/>
    </source>
</evidence>
<dbReference type="Gene3D" id="6.10.330.20">
    <property type="match status" value="1"/>
</dbReference>
<evidence type="ECO:0000256" key="3">
    <source>
        <dbReference type="ARBA" id="ARBA00022980"/>
    </source>
</evidence>
<dbReference type="PANTHER" id="PTHR21183">
    <property type="entry name" value="RIBOSOMAL PROTEIN L47, MITOCHONDRIAL-RELATED"/>
    <property type="match status" value="1"/>
</dbReference>
<dbReference type="Proteomes" id="UP001233999">
    <property type="component" value="Unassembled WGS sequence"/>
</dbReference>
<gene>
    <name evidence="7" type="ORF">L9F63_000966</name>
</gene>
<reference evidence="7" key="2">
    <citation type="submission" date="2023-05" db="EMBL/GenBank/DDBJ databases">
        <authorList>
            <person name="Fouks B."/>
        </authorList>
    </citation>
    <scope>NUCLEOTIDE SEQUENCE</scope>
    <source>
        <strain evidence="7">Stay&amp;Tobe</strain>
        <tissue evidence="7">Testes</tissue>
    </source>
</reference>
<dbReference type="InterPro" id="IPR038340">
    <property type="entry name" value="MRP-L47_sf"/>
</dbReference>
<evidence type="ECO:0000256" key="2">
    <source>
        <dbReference type="ARBA" id="ARBA00009254"/>
    </source>
</evidence>
<keyword evidence="8" id="KW-1185">Reference proteome</keyword>
<evidence type="ECO:0000256" key="6">
    <source>
        <dbReference type="ARBA" id="ARBA00035289"/>
    </source>
</evidence>